<feature type="transmembrane region" description="Helical" evidence="1">
    <location>
        <begin position="243"/>
        <end position="266"/>
    </location>
</feature>
<name>A0ABP0WC56_9BRYO</name>
<keyword evidence="3" id="KW-1185">Reference proteome</keyword>
<dbReference type="PANTHER" id="PTHR33287">
    <property type="entry name" value="OS03G0453550 PROTEIN"/>
    <property type="match status" value="1"/>
</dbReference>
<proteinExistence type="predicted"/>
<evidence type="ECO:0000313" key="3">
    <source>
        <dbReference type="Proteomes" id="UP001497444"/>
    </source>
</evidence>
<evidence type="ECO:0008006" key="4">
    <source>
        <dbReference type="Google" id="ProtNLM"/>
    </source>
</evidence>
<sequence length="272" mass="30955">MADVPMVGEIAIRVHEGEISAALVSLNSDSTENTEVNRQAQETDCLLPIHDNQTEEQENQLNRAHYRNGNPGEDNDVIPEKVYAQNLRQIEENSELRLILREWEKMFELARERIEKKSTRAFNAKSELYQLIGFYSVFQGVVLTAVAQSTTIHCAQCWGPASLSLLASLVTVASVHFKLRSYSKLKCSLDKEEGESKVLLEQISELKARGENFQFSWFKTKSYAKGFQLKKPKKEPQGLKRKYYWAVMVALLFFSTIILLCCIIVLCGPKTN</sequence>
<organism evidence="2 3">
    <name type="scientific">Sphagnum jensenii</name>
    <dbReference type="NCBI Taxonomy" id="128206"/>
    <lineage>
        <taxon>Eukaryota</taxon>
        <taxon>Viridiplantae</taxon>
        <taxon>Streptophyta</taxon>
        <taxon>Embryophyta</taxon>
        <taxon>Bryophyta</taxon>
        <taxon>Sphagnophytina</taxon>
        <taxon>Sphagnopsida</taxon>
        <taxon>Sphagnales</taxon>
        <taxon>Sphagnaceae</taxon>
        <taxon>Sphagnum</taxon>
    </lineage>
</organism>
<evidence type="ECO:0000313" key="2">
    <source>
        <dbReference type="EMBL" id="CAK9264438.1"/>
    </source>
</evidence>
<gene>
    <name evidence="2" type="ORF">CSSPJE1EN1_LOCUS9916</name>
</gene>
<accession>A0ABP0WC56</accession>
<protein>
    <recommendedName>
        <fullName evidence="4">SMODS and SLOG-associating 2TM effector domain-containing protein</fullName>
    </recommendedName>
</protein>
<dbReference type="PANTHER" id="PTHR33287:SF11">
    <property type="entry name" value="OS03G0778400 PROTEIN"/>
    <property type="match status" value="1"/>
</dbReference>
<evidence type="ECO:0000256" key="1">
    <source>
        <dbReference type="SAM" id="Phobius"/>
    </source>
</evidence>
<keyword evidence="1" id="KW-1133">Transmembrane helix</keyword>
<keyword evidence="1" id="KW-0812">Transmembrane</keyword>
<dbReference type="Proteomes" id="UP001497444">
    <property type="component" value="Chromosome 16"/>
</dbReference>
<keyword evidence="1" id="KW-0472">Membrane</keyword>
<reference evidence="2" key="1">
    <citation type="submission" date="2024-02" db="EMBL/GenBank/DDBJ databases">
        <authorList>
            <consortium name="ELIXIR-Norway"/>
            <consortium name="Elixir Norway"/>
        </authorList>
    </citation>
    <scope>NUCLEOTIDE SEQUENCE</scope>
</reference>
<dbReference type="EMBL" id="OZ020111">
    <property type="protein sequence ID" value="CAK9264438.1"/>
    <property type="molecule type" value="Genomic_DNA"/>
</dbReference>